<organism evidence="3 4">
    <name type="scientific">Paraglaciecola algarum</name>
    <dbReference type="NCBI Taxonomy" id="3050085"/>
    <lineage>
        <taxon>Bacteria</taxon>
        <taxon>Pseudomonadati</taxon>
        <taxon>Pseudomonadota</taxon>
        <taxon>Gammaproteobacteria</taxon>
        <taxon>Alteromonadales</taxon>
        <taxon>Alteromonadaceae</taxon>
        <taxon>Paraglaciecola</taxon>
    </lineage>
</organism>
<sequence length="185" mass="20906">MIFTFLGWFGTISYLLNHAYISLIQQRNDTIYYGGNLLAASALVISSIASNSIQAAVINGFWAIISILILIKVDLNRLPFSRRIFRLILLCFACALLYQAYTTKGLDIELLGWSSAFVFSASYLLFSVGKMQILNYLICNTYAAFAILPQVWVDQNWPVFGLEICWGCISIYGVTRKYSEIHLID</sequence>
<dbReference type="Proteomes" id="UP001521137">
    <property type="component" value="Unassembled WGS sequence"/>
</dbReference>
<feature type="transmembrane region" description="Helical" evidence="1">
    <location>
        <begin position="31"/>
        <end position="49"/>
    </location>
</feature>
<feature type="transmembrane region" description="Helical" evidence="1">
    <location>
        <begin position="108"/>
        <end position="126"/>
    </location>
</feature>
<dbReference type="RefSeq" id="WP_235314281.1">
    <property type="nucleotide sequence ID" value="NZ_JAKGAS010000015.1"/>
</dbReference>
<feature type="transmembrane region" description="Helical" evidence="1">
    <location>
        <begin position="157"/>
        <end position="175"/>
    </location>
</feature>
<evidence type="ECO:0000313" key="3">
    <source>
        <dbReference type="EMBL" id="MCF2950180.1"/>
    </source>
</evidence>
<evidence type="ECO:0000256" key="1">
    <source>
        <dbReference type="SAM" id="Phobius"/>
    </source>
</evidence>
<accession>A0ABS9DB47</accession>
<reference evidence="3 4" key="1">
    <citation type="submission" date="2022-01" db="EMBL/GenBank/DDBJ databases">
        <title>Paraglaciecola sp. G1-23.</title>
        <authorList>
            <person name="Jin M.S."/>
            <person name="Han D.M."/>
            <person name="Kim H.M."/>
            <person name="Jeon C.O."/>
        </authorList>
    </citation>
    <scope>NUCLEOTIDE SEQUENCE [LARGE SCALE GENOMIC DNA]</scope>
    <source>
        <strain evidence="3 4">G1-23</strain>
    </source>
</reference>
<dbReference type="EMBL" id="JAKGAS010000015">
    <property type="protein sequence ID" value="MCF2950180.1"/>
    <property type="molecule type" value="Genomic_DNA"/>
</dbReference>
<evidence type="ECO:0000259" key="2">
    <source>
        <dbReference type="Pfam" id="PF26604"/>
    </source>
</evidence>
<dbReference type="NCBIfam" id="NF047864">
    <property type="entry name" value="CBU_0592_membra"/>
    <property type="match status" value="2"/>
</dbReference>
<keyword evidence="4" id="KW-1185">Reference proteome</keyword>
<dbReference type="InterPro" id="IPR058058">
    <property type="entry name" value="CBU_0592-like"/>
</dbReference>
<feature type="transmembrane region" description="Helical" evidence="1">
    <location>
        <begin position="6"/>
        <end position="24"/>
    </location>
</feature>
<protein>
    <recommendedName>
        <fullName evidence="2">CBU-0592-like domain-containing protein</fullName>
    </recommendedName>
</protein>
<gene>
    <name evidence="3" type="ORF">L0668_18860</name>
</gene>
<feature type="domain" description="CBU-0592-like" evidence="2">
    <location>
        <begin position="4"/>
        <end position="73"/>
    </location>
</feature>
<feature type="transmembrane region" description="Helical" evidence="1">
    <location>
        <begin position="133"/>
        <end position="151"/>
    </location>
</feature>
<evidence type="ECO:0000313" key="4">
    <source>
        <dbReference type="Proteomes" id="UP001521137"/>
    </source>
</evidence>
<feature type="transmembrane region" description="Helical" evidence="1">
    <location>
        <begin position="84"/>
        <end position="102"/>
    </location>
</feature>
<feature type="transmembrane region" description="Helical" evidence="1">
    <location>
        <begin position="55"/>
        <end position="72"/>
    </location>
</feature>
<proteinExistence type="predicted"/>
<keyword evidence="1" id="KW-1133">Transmembrane helix</keyword>
<dbReference type="Pfam" id="PF26604">
    <property type="entry name" value="CBU_0592"/>
    <property type="match status" value="2"/>
</dbReference>
<keyword evidence="1" id="KW-0472">Membrane</keyword>
<feature type="domain" description="CBU-0592-like" evidence="2">
    <location>
        <begin position="109"/>
        <end position="177"/>
    </location>
</feature>
<comment type="caution">
    <text evidence="3">The sequence shown here is derived from an EMBL/GenBank/DDBJ whole genome shotgun (WGS) entry which is preliminary data.</text>
</comment>
<name>A0ABS9DB47_9ALTE</name>
<keyword evidence="1" id="KW-0812">Transmembrane</keyword>